<dbReference type="AlphaFoldDB" id="A0A367GMF7"/>
<dbReference type="EMBL" id="QGDC01000006">
    <property type="protein sequence ID" value="RCH54639.1"/>
    <property type="molecule type" value="Genomic_DNA"/>
</dbReference>
<protein>
    <recommendedName>
        <fullName evidence="9">Periplasmic chaperone PpiD</fullName>
    </recommendedName>
    <alternativeName>
        <fullName evidence="10">Periplasmic folding chaperone</fullName>
    </alternativeName>
</protein>
<dbReference type="Pfam" id="PF13623">
    <property type="entry name" value="SurA_N_2"/>
    <property type="match status" value="1"/>
</dbReference>
<dbReference type="InterPro" id="IPR000297">
    <property type="entry name" value="PPIase_PpiC"/>
</dbReference>
<dbReference type="SUPFAM" id="SSF109998">
    <property type="entry name" value="Triger factor/SurA peptide-binding domain-like"/>
    <property type="match status" value="1"/>
</dbReference>
<dbReference type="InterPro" id="IPR023058">
    <property type="entry name" value="PPIase_PpiC_CS"/>
</dbReference>
<dbReference type="InterPro" id="IPR046357">
    <property type="entry name" value="PPIase_dom_sf"/>
</dbReference>
<comment type="caution">
    <text evidence="13">The sequence shown here is derived from an EMBL/GenBank/DDBJ whole genome shotgun (WGS) entry which is preliminary data.</text>
</comment>
<dbReference type="Proteomes" id="UP000253209">
    <property type="component" value="Unassembled WGS sequence"/>
</dbReference>
<dbReference type="GO" id="GO:0005886">
    <property type="term" value="C:plasma membrane"/>
    <property type="evidence" value="ECO:0007669"/>
    <property type="project" value="UniProtKB-SubCell"/>
</dbReference>
<dbReference type="PANTHER" id="PTHR47529:SF1">
    <property type="entry name" value="PERIPLASMIC CHAPERONE PPID"/>
    <property type="match status" value="1"/>
</dbReference>
<evidence type="ECO:0000256" key="5">
    <source>
        <dbReference type="ARBA" id="ARBA00022989"/>
    </source>
</evidence>
<keyword evidence="3" id="KW-0997">Cell inner membrane</keyword>
<evidence type="ECO:0000256" key="7">
    <source>
        <dbReference type="ARBA" id="ARBA00023186"/>
    </source>
</evidence>
<dbReference type="SUPFAM" id="SSF54534">
    <property type="entry name" value="FKBP-like"/>
    <property type="match status" value="1"/>
</dbReference>
<dbReference type="Gene3D" id="3.10.50.40">
    <property type="match status" value="1"/>
</dbReference>
<comment type="subcellular location">
    <subcellularLocation>
        <location evidence="1">Cell inner membrane</location>
        <topology evidence="1">Single-pass type II membrane protein</topology>
        <orientation evidence="1">Periplasmic side</orientation>
    </subcellularLocation>
</comment>
<evidence type="ECO:0000256" key="3">
    <source>
        <dbReference type="ARBA" id="ARBA00022519"/>
    </source>
</evidence>
<keyword evidence="11 13" id="KW-0413">Isomerase</keyword>
<evidence type="ECO:0000256" key="11">
    <source>
        <dbReference type="PROSITE-ProRule" id="PRU00278"/>
    </source>
</evidence>
<evidence type="ECO:0000259" key="12">
    <source>
        <dbReference type="PROSITE" id="PS50198"/>
    </source>
</evidence>
<sequence>MGIMNFLRNKMGTILVAVIGLALFAFIAGEVIQYGGSFLSGDNTTIGVVAGEKIPYEKFNENVERTTAQMQQQYGGGSVPPQMAAYAQEQTWNQMISRTILEKELKNLNLVVGTDETKVLLGDRNPHPQIAQAFGDPQTGKVDPAKLNQFKANLQNAKADDPIRERWRAFTEGIIESKKAEKYVVLVTNGLYVNSLEAKDDYEAKNKLANFKYVALEYAAVPDNKVTLTDGDYQEYYDAHKSLFKNKQELRSFEYVAFSGAPSKADSVAAKAEVDKLAQEFKASNNDSLFVQLNSETKVPFSYQKKGQLEPVLDSVMFNASKGFVYGPYLSGNTYKIAKLVDSRLSPDSVTASHILITPAEAGGDDKAQAKADSIKKLLDSGRSFADLATTFSSDKGSAEKGGSLGTFGRGAMVPEFEAAAFNGSKGDIKIVKSQFGFHIIRIENQKGSSQVVKLAIVDKPLTASSSTQSAAYSKAQAFLGNVANGDFDAQAKKAGVPVLPATDVNGVASNIPGLENARPVIKWAFGADKGDVSNEVFSVGDQFVVARLTTIKPEGILPLELVKPQIEAAVRNKVKAKQLIEKLAGARNGASNLAQVAQKAGGKVVPVQNIVFANPVLPGLGPEYSLIGSVFGSQPGKLSNPVEGQMGVYVFTVDGFVKPAPLTNMVKTKEQISQELVQRAQGGVFEALKDKANVKDYRAKFL</sequence>
<dbReference type="RefSeq" id="WP_114005622.1">
    <property type="nucleotide sequence ID" value="NZ_QGDC01000006.1"/>
</dbReference>
<gene>
    <name evidence="13" type="ORF">DJ568_12530</name>
</gene>
<dbReference type="Pfam" id="PF13145">
    <property type="entry name" value="Rotamase_2"/>
    <property type="match status" value="1"/>
</dbReference>
<organism evidence="13 14">
    <name type="scientific">Mucilaginibacter hurinus</name>
    <dbReference type="NCBI Taxonomy" id="2201324"/>
    <lineage>
        <taxon>Bacteria</taxon>
        <taxon>Pseudomonadati</taxon>
        <taxon>Bacteroidota</taxon>
        <taxon>Sphingobacteriia</taxon>
        <taxon>Sphingobacteriales</taxon>
        <taxon>Sphingobacteriaceae</taxon>
        <taxon>Mucilaginibacter</taxon>
    </lineage>
</organism>
<keyword evidence="14" id="KW-1185">Reference proteome</keyword>
<evidence type="ECO:0000313" key="14">
    <source>
        <dbReference type="Proteomes" id="UP000253209"/>
    </source>
</evidence>
<keyword evidence="7" id="KW-0143">Chaperone</keyword>
<evidence type="ECO:0000256" key="1">
    <source>
        <dbReference type="ARBA" id="ARBA00004382"/>
    </source>
</evidence>
<reference evidence="13 14" key="1">
    <citation type="submission" date="2018-05" db="EMBL/GenBank/DDBJ databases">
        <title>Mucilaginibacter hurinus sp. nov., isolated from briquette warehouse soil.</title>
        <authorList>
            <person name="Choi L."/>
        </authorList>
    </citation>
    <scope>NUCLEOTIDE SEQUENCE [LARGE SCALE GENOMIC DNA]</scope>
    <source>
        <strain evidence="13 14">ZR32</strain>
    </source>
</reference>
<feature type="domain" description="PpiC" evidence="12">
    <location>
        <begin position="347"/>
        <end position="445"/>
    </location>
</feature>
<dbReference type="PROSITE" id="PS50198">
    <property type="entry name" value="PPIC_PPIASE_2"/>
    <property type="match status" value="1"/>
</dbReference>
<evidence type="ECO:0000256" key="6">
    <source>
        <dbReference type="ARBA" id="ARBA00023136"/>
    </source>
</evidence>
<evidence type="ECO:0000256" key="9">
    <source>
        <dbReference type="ARBA" id="ARBA00040743"/>
    </source>
</evidence>
<keyword evidence="5" id="KW-1133">Transmembrane helix</keyword>
<dbReference type="InterPro" id="IPR027304">
    <property type="entry name" value="Trigger_fact/SurA_dom_sf"/>
</dbReference>
<name>A0A367GMF7_9SPHI</name>
<dbReference type="InterPro" id="IPR052029">
    <property type="entry name" value="PpiD_chaperone"/>
</dbReference>
<evidence type="ECO:0000256" key="8">
    <source>
        <dbReference type="ARBA" id="ARBA00038408"/>
    </source>
</evidence>
<proteinExistence type="inferred from homology"/>
<dbReference type="OrthoDB" id="9812372at2"/>
<keyword evidence="11" id="KW-0697">Rotamase</keyword>
<evidence type="ECO:0000256" key="4">
    <source>
        <dbReference type="ARBA" id="ARBA00022692"/>
    </source>
</evidence>
<dbReference type="Pfam" id="PF13616">
    <property type="entry name" value="Rotamase_3"/>
    <property type="match status" value="1"/>
</dbReference>
<keyword evidence="6" id="KW-0472">Membrane</keyword>
<dbReference type="GO" id="GO:0003755">
    <property type="term" value="F:peptidyl-prolyl cis-trans isomerase activity"/>
    <property type="evidence" value="ECO:0007669"/>
    <property type="project" value="UniProtKB-KW"/>
</dbReference>
<keyword evidence="4" id="KW-0812">Transmembrane</keyword>
<comment type="similarity">
    <text evidence="8">Belongs to the PpiD chaperone family.</text>
</comment>
<dbReference type="PROSITE" id="PS01096">
    <property type="entry name" value="PPIC_PPIASE_1"/>
    <property type="match status" value="1"/>
</dbReference>
<dbReference type="PANTHER" id="PTHR47529">
    <property type="entry name" value="PEPTIDYL-PROLYL CIS-TRANS ISOMERASE D"/>
    <property type="match status" value="1"/>
</dbReference>
<keyword evidence="2" id="KW-1003">Cell membrane</keyword>
<evidence type="ECO:0000256" key="10">
    <source>
        <dbReference type="ARBA" id="ARBA00042775"/>
    </source>
</evidence>
<accession>A0A367GMF7</accession>
<evidence type="ECO:0000313" key="13">
    <source>
        <dbReference type="EMBL" id="RCH54639.1"/>
    </source>
</evidence>
<evidence type="ECO:0000256" key="2">
    <source>
        <dbReference type="ARBA" id="ARBA00022475"/>
    </source>
</evidence>